<dbReference type="VEuPathDB" id="FungiDB:SPPG_02852"/>
<evidence type="ECO:0000256" key="10">
    <source>
        <dbReference type="ARBA" id="ARBA00033298"/>
    </source>
</evidence>
<accession>A0A0L0HMS7</accession>
<dbReference type="InterPro" id="IPR018146">
    <property type="entry name" value="Glyoxalase_1_CS"/>
</dbReference>
<dbReference type="OrthoDB" id="16820at2759"/>
<dbReference type="InterPro" id="IPR004361">
    <property type="entry name" value="Glyoxalase_1"/>
</dbReference>
<evidence type="ECO:0000256" key="3">
    <source>
        <dbReference type="ARBA" id="ARBA00012081"/>
    </source>
</evidence>
<evidence type="ECO:0000259" key="13">
    <source>
        <dbReference type="PROSITE" id="PS51819"/>
    </source>
</evidence>
<dbReference type="Gene3D" id="3.10.180.10">
    <property type="entry name" value="2,3-Dihydroxybiphenyl 1,2-Dioxygenase, domain 1"/>
    <property type="match status" value="1"/>
</dbReference>
<reference evidence="14 15" key="1">
    <citation type="submission" date="2009-08" db="EMBL/GenBank/DDBJ databases">
        <title>The Genome Sequence of Spizellomyces punctatus strain DAOM BR117.</title>
        <authorList>
            <consortium name="The Broad Institute Genome Sequencing Platform"/>
            <person name="Russ C."/>
            <person name="Cuomo C."/>
            <person name="Shea T."/>
            <person name="Young S.K."/>
            <person name="Zeng Q."/>
            <person name="Koehrsen M."/>
            <person name="Haas B."/>
            <person name="Borodovsky M."/>
            <person name="Guigo R."/>
            <person name="Alvarado L."/>
            <person name="Berlin A."/>
            <person name="Bochicchio J."/>
            <person name="Borenstein D."/>
            <person name="Chapman S."/>
            <person name="Chen Z."/>
            <person name="Engels R."/>
            <person name="Freedman E."/>
            <person name="Gellesch M."/>
            <person name="Goldberg J."/>
            <person name="Griggs A."/>
            <person name="Gujja S."/>
            <person name="Heiman D."/>
            <person name="Hepburn T."/>
            <person name="Howarth C."/>
            <person name="Jen D."/>
            <person name="Larson L."/>
            <person name="Lewis B."/>
            <person name="Mehta T."/>
            <person name="Park D."/>
            <person name="Pearson M."/>
            <person name="Roberts A."/>
            <person name="Saif S."/>
            <person name="Shenoy N."/>
            <person name="Sisk P."/>
            <person name="Stolte C."/>
            <person name="Sykes S."/>
            <person name="Thomson T."/>
            <person name="Walk T."/>
            <person name="White J."/>
            <person name="Yandava C."/>
            <person name="Burger G."/>
            <person name="Gray M.W."/>
            <person name="Holland P.W.H."/>
            <person name="King N."/>
            <person name="Lang F.B.F."/>
            <person name="Roger A.J."/>
            <person name="Ruiz-Trillo I."/>
            <person name="Lander E."/>
            <person name="Nusbaum C."/>
        </authorList>
    </citation>
    <scope>NUCLEOTIDE SEQUENCE [LARGE SCALE GENOMIC DNA]</scope>
    <source>
        <strain evidence="14 15">DAOM BR117</strain>
    </source>
</reference>
<comment type="pathway">
    <text evidence="1">Secondary metabolite metabolism; methylglyoxal degradation; (R)-lactate from methylglyoxal: step 1/2.</text>
</comment>
<dbReference type="InParanoid" id="A0A0L0HMS7"/>
<feature type="binding site" evidence="12">
    <location>
        <position position="107"/>
    </location>
    <ligand>
        <name>Zn(2+)</name>
        <dbReference type="ChEBI" id="CHEBI:29105"/>
        <note>ligand shared between dimeric partners</note>
    </ligand>
</feature>
<evidence type="ECO:0000313" key="14">
    <source>
        <dbReference type="EMBL" id="KND02383.1"/>
    </source>
</evidence>
<gene>
    <name evidence="14" type="ORF">SPPG_02852</name>
</gene>
<feature type="binding site" evidence="12">
    <location>
        <position position="79"/>
    </location>
    <ligand>
        <name>Zn(2+)</name>
        <dbReference type="ChEBI" id="CHEBI:29105"/>
        <note>ligand shared between dimeric partners</note>
    </ligand>
</feature>
<dbReference type="eggNOG" id="KOG2944">
    <property type="taxonomic scope" value="Eukaryota"/>
</dbReference>
<organism evidence="14 15">
    <name type="scientific">Spizellomyces punctatus (strain DAOM BR117)</name>
    <dbReference type="NCBI Taxonomy" id="645134"/>
    <lineage>
        <taxon>Eukaryota</taxon>
        <taxon>Fungi</taxon>
        <taxon>Fungi incertae sedis</taxon>
        <taxon>Chytridiomycota</taxon>
        <taxon>Chytridiomycota incertae sedis</taxon>
        <taxon>Chytridiomycetes</taxon>
        <taxon>Spizellomycetales</taxon>
        <taxon>Spizellomycetaceae</taxon>
        <taxon>Spizellomyces</taxon>
    </lineage>
</organism>
<feature type="active site" description="Proton donor/acceptor" evidence="11">
    <location>
        <position position="153"/>
    </location>
</feature>
<dbReference type="EC" id="4.4.1.5" evidence="3"/>
<evidence type="ECO:0000256" key="2">
    <source>
        <dbReference type="ARBA" id="ARBA00010363"/>
    </source>
</evidence>
<evidence type="ECO:0000256" key="8">
    <source>
        <dbReference type="ARBA" id="ARBA00030892"/>
    </source>
</evidence>
<dbReference type="InterPro" id="IPR037523">
    <property type="entry name" value="VOC_core"/>
</dbReference>
<proteinExistence type="inferred from homology"/>
<keyword evidence="15" id="KW-1185">Reference proteome</keyword>
<evidence type="ECO:0000256" key="1">
    <source>
        <dbReference type="ARBA" id="ARBA00005008"/>
    </source>
</evidence>
<dbReference type="NCBIfam" id="TIGR00068">
    <property type="entry name" value="glyox_I"/>
    <property type="match status" value="1"/>
</dbReference>
<dbReference type="EMBL" id="KQ257453">
    <property type="protein sequence ID" value="KND02383.1"/>
    <property type="molecule type" value="Genomic_DNA"/>
</dbReference>
<keyword evidence="4 12" id="KW-0479">Metal-binding</keyword>
<keyword evidence="6 14" id="KW-0456">Lyase</keyword>
<dbReference type="RefSeq" id="XP_016610422.1">
    <property type="nucleotide sequence ID" value="XM_016751140.1"/>
</dbReference>
<comment type="cofactor">
    <cofactor evidence="12">
        <name>Zn(2+)</name>
        <dbReference type="ChEBI" id="CHEBI:29105"/>
    </cofactor>
    <text evidence="12">Binds 1 zinc ion per subunit. In the homodimer, two zinc ions are bound between subunits.</text>
</comment>
<evidence type="ECO:0000256" key="5">
    <source>
        <dbReference type="ARBA" id="ARBA00022833"/>
    </source>
</evidence>
<evidence type="ECO:0000256" key="4">
    <source>
        <dbReference type="ARBA" id="ARBA00022723"/>
    </source>
</evidence>
<evidence type="ECO:0000256" key="11">
    <source>
        <dbReference type="PIRSR" id="PIRSR604361-1"/>
    </source>
</evidence>
<dbReference type="GO" id="GO:0004462">
    <property type="term" value="F:lactoylglutathione lyase activity"/>
    <property type="evidence" value="ECO:0007669"/>
    <property type="project" value="UniProtKB-EC"/>
</dbReference>
<feature type="domain" description="VOC" evidence="13">
    <location>
        <begin position="9"/>
        <end position="157"/>
    </location>
</feature>
<dbReference type="PANTHER" id="PTHR10374">
    <property type="entry name" value="LACTOYLGLUTATHIONE LYASE GLYOXALASE I"/>
    <property type="match status" value="1"/>
</dbReference>
<evidence type="ECO:0000256" key="7">
    <source>
        <dbReference type="ARBA" id="ARBA00030291"/>
    </source>
</evidence>
<evidence type="ECO:0000256" key="6">
    <source>
        <dbReference type="ARBA" id="ARBA00023239"/>
    </source>
</evidence>
<dbReference type="STRING" id="645134.A0A0L0HMS7"/>
<sequence>MATDPSTYEFNHTMYRVKDPKASVDFYTQKLGMSLIVKIDFEEAKFSLYFLAYGVPKSIQEASFEERRKYAFSRPGVLELTHNWGTETDDSFEGYHTGNSEPKGYGHIGVIVDDVDAACARLEEQGVDFLKKPNDGRMKNIAFVTDPDGYWIEILPKGF</sequence>
<keyword evidence="5 12" id="KW-0862">Zinc</keyword>
<dbReference type="UniPathway" id="UPA00619">
    <property type="reaction ID" value="UER00675"/>
</dbReference>
<protein>
    <recommendedName>
        <fullName evidence="3">lactoylglutathione lyase</fullName>
        <ecNumber evidence="3">4.4.1.5</ecNumber>
    </recommendedName>
    <alternativeName>
        <fullName evidence="8">Aldoketomutase</fullName>
    </alternativeName>
    <alternativeName>
        <fullName evidence="7">Ketone-aldehyde mutase</fullName>
    </alternativeName>
    <alternativeName>
        <fullName evidence="9">Methylglyoxalase</fullName>
    </alternativeName>
    <alternativeName>
        <fullName evidence="10">S-D-lactoylglutathione methylglyoxal lyase</fullName>
    </alternativeName>
</protein>
<dbReference type="PROSITE" id="PS51819">
    <property type="entry name" value="VOC"/>
    <property type="match status" value="1"/>
</dbReference>
<dbReference type="AlphaFoldDB" id="A0A0L0HMS7"/>
<dbReference type="Pfam" id="PF00903">
    <property type="entry name" value="Glyoxalase"/>
    <property type="match status" value="1"/>
</dbReference>
<comment type="similarity">
    <text evidence="2">Belongs to the glyoxalase I family.</text>
</comment>
<dbReference type="GO" id="GO:0046872">
    <property type="term" value="F:metal ion binding"/>
    <property type="evidence" value="ECO:0007669"/>
    <property type="project" value="UniProtKB-KW"/>
</dbReference>
<evidence type="ECO:0000313" key="15">
    <source>
        <dbReference type="Proteomes" id="UP000053201"/>
    </source>
</evidence>
<evidence type="ECO:0000256" key="9">
    <source>
        <dbReference type="ARBA" id="ARBA00032460"/>
    </source>
</evidence>
<dbReference type="Proteomes" id="UP000053201">
    <property type="component" value="Unassembled WGS sequence"/>
</dbReference>
<dbReference type="PANTHER" id="PTHR10374:SF30">
    <property type="entry name" value="LACTOYLGLUTATHIONE LYASE"/>
    <property type="match status" value="1"/>
</dbReference>
<name>A0A0L0HMS7_SPIPD</name>
<evidence type="ECO:0000256" key="12">
    <source>
        <dbReference type="PIRSR" id="PIRSR604361-3"/>
    </source>
</evidence>
<dbReference type="InterPro" id="IPR004360">
    <property type="entry name" value="Glyas_Fos-R_dOase_dom"/>
</dbReference>
<feature type="binding site" evidence="12">
    <location>
        <position position="153"/>
    </location>
    <ligand>
        <name>Zn(2+)</name>
        <dbReference type="ChEBI" id="CHEBI:29105"/>
        <note>ligand shared between dimeric partners</note>
    </ligand>
</feature>
<dbReference type="PROSITE" id="PS00934">
    <property type="entry name" value="GLYOXALASE_I_1"/>
    <property type="match status" value="1"/>
</dbReference>
<dbReference type="CDD" id="cd07233">
    <property type="entry name" value="GlxI_Zn"/>
    <property type="match status" value="1"/>
</dbReference>
<dbReference type="InterPro" id="IPR029068">
    <property type="entry name" value="Glyas_Bleomycin-R_OHBP_Dase"/>
</dbReference>
<dbReference type="GeneID" id="27686411"/>
<dbReference type="SUPFAM" id="SSF54593">
    <property type="entry name" value="Glyoxalase/Bleomycin resistance protein/Dihydroxybiphenyl dioxygenase"/>
    <property type="match status" value="1"/>
</dbReference>
<dbReference type="OMA" id="THNWDTP"/>